<sequence length="653" mass="72353">MVFFFLLVLCFARGGLSAGPDDQVEALEAYDCSGEVSDVSTISLNEVKECDEEPTYLESNQTIEVQLLQDSPNIVVDVSTCRLSISRMIHHCGMHSHSSTVQAGMATYVVELGRSACLDAVETRRVRWSGTILDGLSLGKETHSLQTIAGSVTSGGKCEGSSYSDQFGSWSGVVVQAEIKMFIDRYSTTANIRTGDITIRGGLRCEWDSQSCFDNMAGETYWRKKEDGACPEKSFDVLYQGPAVRVSSLRLGTTHHMYHISAGDFQFVTQSGHQDYLCHQAVYRTDHPRLYIQERPAPGFYFKKKSLQVRNTDLMQYTNAKLTLLEHHFEEQLGQLYQKLRLDTCLAQRTALQNKLSLLKLKGSHGGQHSLGGRGTKTIVAGEVAHVIRCRRVRVTTRPSSECYAELPVTYGEKAGCILPISRIIVPHCTPTPCSDIIPQKWKIGRRWISLDPKPRVTLPPVVLDPAGKTKWEYKPLRELSIAGIYSTSQLEQTQDVIMNSHTREVVSSIISGRVTGHDPDDQKLAMSRVIPMEQLRASMSEAFGTLTAWVLEAGSAFGAVMLAYYTYQAGKTILSAVLNFKMMREMKGCSAWLFTAPCSVVTLWLQHRSRSSAGKEESCIGMVSEAGPEESRLVHPATIPGAVKVYPNVPEQ</sequence>
<evidence type="ECO:0000256" key="1">
    <source>
        <dbReference type="SAM" id="Phobius"/>
    </source>
</evidence>
<feature type="transmembrane region" description="Helical" evidence="1">
    <location>
        <begin position="547"/>
        <end position="568"/>
    </location>
</feature>
<organism evidence="2 3">
    <name type="scientific">Wenzhou crab virus 2</name>
    <dbReference type="NCBI Taxonomy" id="1608092"/>
    <lineage>
        <taxon>Viruses</taxon>
        <taxon>Riboviria</taxon>
        <taxon>Orthornavirae</taxon>
        <taxon>Negarnaviricota</taxon>
        <taxon>Haploviricotina</taxon>
        <taxon>Monjiviricetes</taxon>
        <taxon>Jingchuvirales</taxon>
        <taxon>Chuviridae</taxon>
        <taxon>Chuvivirus</taxon>
        <taxon>Chuvivirus canceris</taxon>
    </lineage>
</organism>
<dbReference type="Pfam" id="PF24664">
    <property type="entry name" value="Monjiviricetes_fusion"/>
    <property type="match status" value="1"/>
</dbReference>
<dbReference type="KEGG" id="vg:80548969"/>
<evidence type="ECO:0000313" key="2">
    <source>
        <dbReference type="EMBL" id="AJG39061.1"/>
    </source>
</evidence>
<gene>
    <name evidence="2" type="primary">G</name>
</gene>
<keyword evidence="3" id="KW-1185">Reference proteome</keyword>
<name>A0A0B5KRA9_9VIRU</name>
<evidence type="ECO:0000313" key="3">
    <source>
        <dbReference type="Proteomes" id="UP000280558"/>
    </source>
</evidence>
<keyword evidence="1" id="KW-0812">Transmembrane</keyword>
<reference evidence="2 3" key="1">
    <citation type="journal article" date="2015" name="Elife">
        <title>Unprecedented genomic diversity of RNA viruses in arthropods reveals the ancestry of negative-sense RNA viruses.</title>
        <authorList>
            <person name="Li C.X."/>
            <person name="Shi M."/>
            <person name="Tian J.H."/>
            <person name="Lin X.D."/>
            <person name="Kang Y.J."/>
            <person name="Chen L.J."/>
            <person name="Qin X.C."/>
            <person name="Xu J."/>
            <person name="Holmes E.C."/>
            <person name="Zhang Y.Z."/>
        </authorList>
    </citation>
    <scope>NUCLEOTIDE SEQUENCE [LARGE SCALE GENOMIC DNA]</scope>
    <source>
        <strain evidence="2 3">ZCX13</strain>
    </source>
</reference>
<protein>
    <submittedName>
        <fullName evidence="2">Glycoprotein</fullName>
    </submittedName>
</protein>
<accession>A0A0B5KRA9</accession>
<dbReference type="RefSeq" id="YP_010839345.1">
    <property type="nucleotide sequence ID" value="NC_077761.1"/>
</dbReference>
<dbReference type="GeneID" id="80548969"/>
<feature type="transmembrane region" description="Helical" evidence="1">
    <location>
        <begin position="589"/>
        <end position="606"/>
    </location>
</feature>
<dbReference type="Proteomes" id="UP000280558">
    <property type="component" value="Genome"/>
</dbReference>
<proteinExistence type="predicted"/>
<keyword evidence="1" id="KW-0472">Membrane</keyword>
<dbReference type="EMBL" id="KM817602">
    <property type="protein sequence ID" value="AJG39061.1"/>
    <property type="molecule type" value="Viral_cRNA"/>
</dbReference>
<keyword evidence="1" id="KW-1133">Transmembrane helix</keyword>